<dbReference type="Gene3D" id="3.40.50.1220">
    <property type="entry name" value="TPP-binding domain"/>
    <property type="match status" value="1"/>
</dbReference>
<dbReference type="Pfam" id="PF02776">
    <property type="entry name" value="TPP_enzyme_N"/>
    <property type="match status" value="1"/>
</dbReference>
<evidence type="ECO:0000259" key="5">
    <source>
        <dbReference type="Pfam" id="PF02775"/>
    </source>
</evidence>
<keyword evidence="2 3" id="KW-0786">Thiamine pyrophosphate</keyword>
<dbReference type="GeneID" id="29982759"/>
<gene>
    <name evidence="7" type="ORF">TGAM01_v206074</name>
</gene>
<evidence type="ECO:0000256" key="3">
    <source>
        <dbReference type="RuleBase" id="RU362132"/>
    </source>
</evidence>
<dbReference type="GO" id="GO:0003984">
    <property type="term" value="F:acetolactate synthase activity"/>
    <property type="evidence" value="ECO:0007669"/>
    <property type="project" value="TreeGrafter"/>
</dbReference>
<dbReference type="GO" id="GO:0009097">
    <property type="term" value="P:isoleucine biosynthetic process"/>
    <property type="evidence" value="ECO:0007669"/>
    <property type="project" value="TreeGrafter"/>
</dbReference>
<dbReference type="SUPFAM" id="SSF52518">
    <property type="entry name" value="Thiamin diphosphate-binding fold (THDP-binding)"/>
    <property type="match status" value="2"/>
</dbReference>
<feature type="domain" description="Thiamine pyrophosphate enzyme TPP-binding" evidence="5">
    <location>
        <begin position="416"/>
        <end position="576"/>
    </location>
</feature>
<dbReference type="CDD" id="cd07035">
    <property type="entry name" value="TPP_PYR_POX_like"/>
    <property type="match status" value="1"/>
</dbReference>
<dbReference type="Pfam" id="PF02775">
    <property type="entry name" value="TPP_enzyme_C"/>
    <property type="match status" value="1"/>
</dbReference>
<dbReference type="GO" id="GO:0005948">
    <property type="term" value="C:acetolactate synthase complex"/>
    <property type="evidence" value="ECO:0007669"/>
    <property type="project" value="TreeGrafter"/>
</dbReference>
<dbReference type="STRING" id="398673.A0A2P4ZL14"/>
<evidence type="ECO:0000256" key="2">
    <source>
        <dbReference type="ARBA" id="ARBA00023052"/>
    </source>
</evidence>
<dbReference type="GO" id="GO:0030976">
    <property type="term" value="F:thiamine pyrophosphate binding"/>
    <property type="evidence" value="ECO:0007669"/>
    <property type="project" value="InterPro"/>
</dbReference>
<evidence type="ECO:0000259" key="4">
    <source>
        <dbReference type="Pfam" id="PF00205"/>
    </source>
</evidence>
<dbReference type="InterPro" id="IPR029035">
    <property type="entry name" value="DHS-like_NAD/FAD-binding_dom"/>
</dbReference>
<dbReference type="InterPro" id="IPR029061">
    <property type="entry name" value="THDP-binding"/>
</dbReference>
<dbReference type="InterPro" id="IPR011766">
    <property type="entry name" value="TPP_enzyme_TPP-bd"/>
</dbReference>
<accession>A0A2P4ZL14</accession>
<dbReference type="RefSeq" id="XP_024405452.1">
    <property type="nucleotide sequence ID" value="XM_024549790.1"/>
</dbReference>
<evidence type="ECO:0000256" key="1">
    <source>
        <dbReference type="ARBA" id="ARBA00007812"/>
    </source>
</evidence>
<feature type="domain" description="Thiamine pyrophosphate enzyme central" evidence="4">
    <location>
        <begin position="209"/>
        <end position="312"/>
    </location>
</feature>
<feature type="domain" description="Thiamine pyrophosphate enzyme N-terminal TPP-binding" evidence="6">
    <location>
        <begin position="5"/>
        <end position="135"/>
    </location>
</feature>
<dbReference type="Pfam" id="PF00205">
    <property type="entry name" value="TPP_enzyme_M"/>
    <property type="match status" value="1"/>
</dbReference>
<sequence>MYSTSSAFFEAIWDAGVTHCFVNLGSDHPGMIEAMVKGQRENQGKFPRIITCPSEMVAMSMADGYARLTGKPQCVIVHVDVGTQALGVAVHNASSGHAPVLIFAGMSPFTQEGEMLGSRTEFIHWLQDIPDQKAILGQYCRYTAEIKTGVNVKQMVNRALQFSKTAPQGPVYLCAAREVMEAEISPYSIQQEHWNHVELGGLPSKAASNIAQALANAERPLVVTGYSGRNHGIPEALVELADTIKSLRVLDTAASDVCFPGDHPGWLGVKQGADASIPEADVILVLDCDVPWIPTRCKPSPDAIVYHIDADPLKQRMPLHYIPSIARYLADGLSSIEQILQNLKSGEAAGILATKDQATAEETRRSSYAAKIEHITKAAEPFADGSFGTGHLSKVLRSVCPVDTIWAVEAVTNTGFIHDNVRPTKPGSWINCGGGGLGWSGGGALGIKLATDAEGEGQFVCQIVGDGTYLFSMPSSVYWISKRYNIPILTIVLNNDGWNAPRKSYMLVRPDGEAAQATNEDMNISFKPTPDYAGIAAAAGAGDICALKVTNANNLEAVLRDAVANVKAGKTTVVDCKVVPDC</sequence>
<reference evidence="7 8" key="1">
    <citation type="journal article" date="2016" name="Genome Announc.">
        <title>Draft Whole-Genome Sequence of Trichoderma gamsii T6085, a Promising Biocontrol Agent of Fusarium Head Blight on Wheat.</title>
        <authorList>
            <person name="Baroncelli R."/>
            <person name="Zapparata A."/>
            <person name="Piaggeschi G."/>
            <person name="Sarrocco S."/>
            <person name="Vannacci G."/>
        </authorList>
    </citation>
    <scope>NUCLEOTIDE SEQUENCE [LARGE SCALE GENOMIC DNA]</scope>
    <source>
        <strain evidence="7 8">T6085</strain>
    </source>
</reference>
<name>A0A2P4ZL14_9HYPO</name>
<dbReference type="InterPro" id="IPR012000">
    <property type="entry name" value="Thiamin_PyroP_enz_cen_dom"/>
</dbReference>
<dbReference type="Gene3D" id="3.40.50.970">
    <property type="match status" value="2"/>
</dbReference>
<dbReference type="InterPro" id="IPR045229">
    <property type="entry name" value="TPP_enz"/>
</dbReference>
<evidence type="ECO:0000313" key="8">
    <source>
        <dbReference type="Proteomes" id="UP000054821"/>
    </source>
</evidence>
<dbReference type="NCBIfam" id="NF006203">
    <property type="entry name" value="PRK08327.1"/>
    <property type="match status" value="1"/>
</dbReference>
<dbReference type="GO" id="GO:0005739">
    <property type="term" value="C:mitochondrion"/>
    <property type="evidence" value="ECO:0007669"/>
    <property type="project" value="TreeGrafter"/>
</dbReference>
<dbReference type="PANTHER" id="PTHR18968">
    <property type="entry name" value="THIAMINE PYROPHOSPHATE ENZYMES"/>
    <property type="match status" value="1"/>
</dbReference>
<evidence type="ECO:0000259" key="6">
    <source>
        <dbReference type="Pfam" id="PF02776"/>
    </source>
</evidence>
<dbReference type="InterPro" id="IPR012001">
    <property type="entry name" value="Thiamin_PyroP_enz_TPP-bd_dom"/>
</dbReference>
<comment type="similarity">
    <text evidence="1 3">Belongs to the TPP enzyme family.</text>
</comment>
<dbReference type="GO" id="GO:0000287">
    <property type="term" value="F:magnesium ion binding"/>
    <property type="evidence" value="ECO:0007669"/>
    <property type="project" value="InterPro"/>
</dbReference>
<dbReference type="EMBL" id="JPDN02000020">
    <property type="protein sequence ID" value="PON24993.1"/>
    <property type="molecule type" value="Genomic_DNA"/>
</dbReference>
<dbReference type="GO" id="GO:0050660">
    <property type="term" value="F:flavin adenine dinucleotide binding"/>
    <property type="evidence" value="ECO:0007669"/>
    <property type="project" value="TreeGrafter"/>
</dbReference>
<dbReference type="SUPFAM" id="SSF52467">
    <property type="entry name" value="DHS-like NAD/FAD-binding domain"/>
    <property type="match status" value="1"/>
</dbReference>
<proteinExistence type="inferred from homology"/>
<dbReference type="GO" id="GO:0009099">
    <property type="term" value="P:L-valine biosynthetic process"/>
    <property type="evidence" value="ECO:0007669"/>
    <property type="project" value="TreeGrafter"/>
</dbReference>
<evidence type="ECO:0000313" key="7">
    <source>
        <dbReference type="EMBL" id="PON24993.1"/>
    </source>
</evidence>
<dbReference type="AlphaFoldDB" id="A0A2P4ZL14"/>
<organism evidence="7 8">
    <name type="scientific">Trichoderma gamsii</name>
    <dbReference type="NCBI Taxonomy" id="398673"/>
    <lineage>
        <taxon>Eukaryota</taxon>
        <taxon>Fungi</taxon>
        <taxon>Dikarya</taxon>
        <taxon>Ascomycota</taxon>
        <taxon>Pezizomycotina</taxon>
        <taxon>Sordariomycetes</taxon>
        <taxon>Hypocreomycetidae</taxon>
        <taxon>Hypocreales</taxon>
        <taxon>Hypocreaceae</taxon>
        <taxon>Trichoderma</taxon>
    </lineage>
</organism>
<comment type="caution">
    <text evidence="7">The sequence shown here is derived from an EMBL/GenBank/DDBJ whole genome shotgun (WGS) entry which is preliminary data.</text>
</comment>
<dbReference type="Proteomes" id="UP000054821">
    <property type="component" value="Unassembled WGS sequence"/>
</dbReference>
<keyword evidence="8" id="KW-1185">Reference proteome</keyword>
<protein>
    <submittedName>
        <fullName evidence="7">Uncharacterized protein</fullName>
    </submittedName>
</protein>
<dbReference type="PANTHER" id="PTHR18968:SF164">
    <property type="entry name" value="PYRUVATE DECARBOXYLASE"/>
    <property type="match status" value="1"/>
</dbReference>